<dbReference type="GO" id="GO:0003676">
    <property type="term" value="F:nucleic acid binding"/>
    <property type="evidence" value="ECO:0007669"/>
    <property type="project" value="InterPro"/>
</dbReference>
<dbReference type="InterPro" id="IPR001878">
    <property type="entry name" value="Znf_CCHC"/>
</dbReference>
<dbReference type="InterPro" id="IPR001969">
    <property type="entry name" value="Aspartic_peptidase_AS"/>
</dbReference>
<accession>A0A226DE73</accession>
<dbReference type="Pfam" id="PF03564">
    <property type="entry name" value="DUF1759"/>
    <property type="match status" value="1"/>
</dbReference>
<dbReference type="PANTHER" id="PTHR47331">
    <property type="entry name" value="PHD-TYPE DOMAIN-CONTAINING PROTEIN"/>
    <property type="match status" value="1"/>
</dbReference>
<dbReference type="GO" id="GO:0003964">
    <property type="term" value="F:RNA-directed DNA polymerase activity"/>
    <property type="evidence" value="ECO:0007669"/>
    <property type="project" value="UniProtKB-KW"/>
</dbReference>
<evidence type="ECO:0000256" key="4">
    <source>
        <dbReference type="PROSITE-ProRule" id="PRU00047"/>
    </source>
</evidence>
<dbReference type="OrthoDB" id="416987at2759"/>
<dbReference type="Gene3D" id="3.30.420.10">
    <property type="entry name" value="Ribonuclease H-like superfamily/Ribonuclease H"/>
    <property type="match status" value="1"/>
</dbReference>
<organism evidence="7 8">
    <name type="scientific">Folsomia candida</name>
    <name type="common">Springtail</name>
    <dbReference type="NCBI Taxonomy" id="158441"/>
    <lineage>
        <taxon>Eukaryota</taxon>
        <taxon>Metazoa</taxon>
        <taxon>Ecdysozoa</taxon>
        <taxon>Arthropoda</taxon>
        <taxon>Hexapoda</taxon>
        <taxon>Collembola</taxon>
        <taxon>Entomobryomorpha</taxon>
        <taxon>Isotomoidea</taxon>
        <taxon>Isotomidae</taxon>
        <taxon>Proisotominae</taxon>
        <taxon>Folsomia</taxon>
    </lineage>
</organism>
<gene>
    <name evidence="7" type="ORF">Fcan01_21930</name>
</gene>
<dbReference type="InterPro" id="IPR036397">
    <property type="entry name" value="RNaseH_sf"/>
</dbReference>
<proteinExistence type="predicted"/>
<dbReference type="EMBL" id="LNIX01000023">
    <property type="protein sequence ID" value="OXA43154.1"/>
    <property type="molecule type" value="Genomic_DNA"/>
</dbReference>
<dbReference type="GO" id="GO:0004190">
    <property type="term" value="F:aspartic-type endopeptidase activity"/>
    <property type="evidence" value="ECO:0007669"/>
    <property type="project" value="InterPro"/>
</dbReference>
<keyword evidence="4" id="KW-0862">Zinc</keyword>
<evidence type="ECO:0000256" key="3">
    <source>
        <dbReference type="ARBA" id="ARBA00022918"/>
    </source>
</evidence>
<dbReference type="GO" id="GO:0006508">
    <property type="term" value="P:proteolysis"/>
    <property type="evidence" value="ECO:0007669"/>
    <property type="project" value="InterPro"/>
</dbReference>
<keyword evidence="4" id="KW-0863">Zinc-finger</keyword>
<dbReference type="InterPro" id="IPR041588">
    <property type="entry name" value="Integrase_H2C2"/>
</dbReference>
<keyword evidence="8" id="KW-1185">Reference proteome</keyword>
<dbReference type="Gene3D" id="2.40.70.10">
    <property type="entry name" value="Acid Proteases"/>
    <property type="match status" value="1"/>
</dbReference>
<dbReference type="GO" id="GO:0008270">
    <property type="term" value="F:zinc ion binding"/>
    <property type="evidence" value="ECO:0007669"/>
    <property type="project" value="UniProtKB-KW"/>
</dbReference>
<evidence type="ECO:0000256" key="2">
    <source>
        <dbReference type="ARBA" id="ARBA00022695"/>
    </source>
</evidence>
<dbReference type="OMA" id="ESECSEH"/>
<dbReference type="InterPro" id="IPR008042">
    <property type="entry name" value="Retrotrans_Pao"/>
</dbReference>
<evidence type="ECO:0000313" key="8">
    <source>
        <dbReference type="Proteomes" id="UP000198287"/>
    </source>
</evidence>
<dbReference type="InterPro" id="IPR012337">
    <property type="entry name" value="RNaseH-like_sf"/>
</dbReference>
<keyword evidence="4" id="KW-0479">Metal-binding</keyword>
<dbReference type="Gene3D" id="1.10.340.70">
    <property type="match status" value="1"/>
</dbReference>
<dbReference type="InterPro" id="IPR005312">
    <property type="entry name" value="DUF1759"/>
</dbReference>
<keyword evidence="1" id="KW-0808">Transferase</keyword>
<feature type="compositionally biased region" description="Basic and acidic residues" evidence="5">
    <location>
        <begin position="662"/>
        <end position="686"/>
    </location>
</feature>
<evidence type="ECO:0000313" key="7">
    <source>
        <dbReference type="EMBL" id="OXA43154.1"/>
    </source>
</evidence>
<dbReference type="PROSITE" id="PS00141">
    <property type="entry name" value="ASP_PROTEASE"/>
    <property type="match status" value="1"/>
</dbReference>
<keyword evidence="2" id="KW-0548">Nucleotidyltransferase</keyword>
<evidence type="ECO:0000259" key="6">
    <source>
        <dbReference type="PROSITE" id="PS50158"/>
    </source>
</evidence>
<name>A0A226DE73_FOLCA</name>
<dbReference type="Pfam" id="PF05380">
    <property type="entry name" value="Peptidase_A17"/>
    <property type="match status" value="1"/>
</dbReference>
<keyword evidence="3" id="KW-0695">RNA-directed DNA polymerase</keyword>
<evidence type="ECO:0000256" key="1">
    <source>
        <dbReference type="ARBA" id="ARBA00022679"/>
    </source>
</evidence>
<dbReference type="InterPro" id="IPR021109">
    <property type="entry name" value="Peptidase_aspartic_dom_sf"/>
</dbReference>
<dbReference type="Proteomes" id="UP000198287">
    <property type="component" value="Unassembled WGS sequence"/>
</dbReference>
<dbReference type="SMART" id="SM00343">
    <property type="entry name" value="ZnF_C2HC"/>
    <property type="match status" value="2"/>
</dbReference>
<dbReference type="Pfam" id="PF17921">
    <property type="entry name" value="Integrase_H2C2"/>
    <property type="match status" value="1"/>
</dbReference>
<evidence type="ECO:0000256" key="5">
    <source>
        <dbReference type="SAM" id="MobiDB-lite"/>
    </source>
</evidence>
<dbReference type="Pfam" id="PF18701">
    <property type="entry name" value="DUF5641"/>
    <property type="match status" value="1"/>
</dbReference>
<dbReference type="InterPro" id="IPR040676">
    <property type="entry name" value="DUF5641"/>
</dbReference>
<feature type="domain" description="CCHC-type" evidence="6">
    <location>
        <begin position="388"/>
        <end position="401"/>
    </location>
</feature>
<protein>
    <submittedName>
        <fullName evidence="7">Pro-Pol polyprotein</fullName>
    </submittedName>
</protein>
<comment type="caution">
    <text evidence="7">The sequence shown here is derived from an EMBL/GenBank/DDBJ whole genome shotgun (WGS) entry which is preliminary data.</text>
</comment>
<dbReference type="SUPFAM" id="SSF53098">
    <property type="entry name" value="Ribonuclease H-like"/>
    <property type="match status" value="1"/>
</dbReference>
<reference evidence="7 8" key="1">
    <citation type="submission" date="2015-12" db="EMBL/GenBank/DDBJ databases">
        <title>The genome of Folsomia candida.</title>
        <authorList>
            <person name="Faddeeva A."/>
            <person name="Derks M.F."/>
            <person name="Anvar Y."/>
            <person name="Smit S."/>
            <person name="Van Straalen N."/>
            <person name="Roelofs D."/>
        </authorList>
    </citation>
    <scope>NUCLEOTIDE SEQUENCE [LARGE SCALE GENOMIC DNA]</scope>
    <source>
        <strain evidence="7 8">VU population</strain>
        <tissue evidence="7">Whole body</tissue>
    </source>
</reference>
<feature type="region of interest" description="Disordered" evidence="5">
    <location>
        <begin position="659"/>
        <end position="686"/>
    </location>
</feature>
<dbReference type="PROSITE" id="PS50158">
    <property type="entry name" value="ZF_CCHC"/>
    <property type="match status" value="1"/>
</dbReference>
<sequence length="1430" mass="163041">MDRVKMMRKSVRTAITKTVNEVEAEFTKPQLAILHLQVMMQNLERKATEVAELDQKILEFMLDVPCTQEEFDVEKTKNDEYQDKISRARFRVDAVIHKTASSLSPSGSYASVYSEATTQKQRSFKLSKVELKKFNGDLKEWLGFWSQFQKIHEDESLHDTDKFQYLLQAMVQGSEARELVKSYPQSAENYPLATEALQQRYGRESLLLQVYIRELLKLVMSNVTQKDKLPLDRMYIQIESHLRALKTLNLATADPATWLFPLVESSLPVETLQAWQRSPMSKHDGSADRPPRTCLDLLMEFIKAEVQGQQQIALAQYGFQDYGARDKRSRRSEKGESPVTAAALFAGDAKVQLCIFCAKSGHQSHVCYKAKKMTHEEKIAKIKEAHSCFKCLKRGHVSKKCQVSVNCPICNKSHYPVMCEEKKLSESDEMKEVTEGVRTMVSSQPRMLTLESSSSDPKIVLRGTMQVKVTGANNQEKTVRILVDSGSDVSYIKSSLARELKLKAIGKRVFQTEVFGGNFEISQRTEYAVQLKGINGGETKFNAFSEDKICGVCNPIPHGPWVTELRKLNVYLSDVASEPSEIHILIGSDQIGRLLTGRMIKVNPTITATETSIGWYLNGEVPVQKHQSMAARSIAMSTRAHDISVLWELESMGIKDPALQSSREDHDNKVKEDFQKNLKRSSREKTDLGYKNDLSQSWSEEEHPVITKRSVLSLAAQVFDPIGFLSPAVLQLKMLLQEAWAQDLKWDEEWNGVKSNEVLKWCNQMSSLSEIRIPRCAVKNAAELQLHVFTDASKDAYGGIVFARCSHGQGEVSIQLLLAKSRVAPLEKNPEKQKNGNKITIPRLELLGCLLGARLIETVRKSMGYEDVPTVYWSDSTTALAWIRRDEDWGTFVGNRVRQILKCTKKEFWRHVPGKMNPADLPSRGCPPNELLVSRWWEGPEWLRQNPENWPSDVSAPDDEEILVERKKTWVKVAKFKESSKPKFLSYYKNVRISRYYSYPKKLQLRVEKMDDGLLHVKTKLEYKDDTEGFRYPIMLPQDCPLIHELIREVHRMHSHGGIQFILTKLREKYWIPQGRKTVTKALRECLACRKQDAKPLQVNPVALPKRRVTTGEAFSTTGVDLVGPLFLKDRKKVWIVLYTCAVYRCVALDLVESLSSEAFINSLERFICTYGRPNRLYSDNGTNFWGGWWERLVKSVKDLLRRMLGKLSLTRDELTTCLSSVAATINDRPLTTVTEDEEDLVALTPAMFLKGTKLTRFPEAEVMTGKELQVRFKHVKKLQRDLQSRFRKEYLAELVQKASEKRTQDPQVGDVVLVGADNKKRLEWSLGKIIKLNPGKDGEVRSALVKTAKGILSRPLQRLYPLEIPHGDEEMTKVSQEILIENLDEESECSEHGEEPCGSQVDQAEPEIVTKYGRKLKKPQRFGVFSAHY</sequence>